<organism evidence="2 3">
    <name type="scientific">Penicillium hordei</name>
    <dbReference type="NCBI Taxonomy" id="40994"/>
    <lineage>
        <taxon>Eukaryota</taxon>
        <taxon>Fungi</taxon>
        <taxon>Dikarya</taxon>
        <taxon>Ascomycota</taxon>
        <taxon>Pezizomycotina</taxon>
        <taxon>Eurotiomycetes</taxon>
        <taxon>Eurotiomycetidae</taxon>
        <taxon>Eurotiales</taxon>
        <taxon>Aspergillaceae</taxon>
        <taxon>Penicillium</taxon>
    </lineage>
</organism>
<evidence type="ECO:0000313" key="3">
    <source>
        <dbReference type="Proteomes" id="UP001213799"/>
    </source>
</evidence>
<sequence length="168" mass="17803">MACSDDFSSGSMAQWRTPGGSSDASSNHQGPVNTNFGNSIFDADITPPSTSGNAGLLFRVFNRSIGANAYKGYYAGLDATGSAFLGRASKSWMQLGRWPADVASNNTHHVKVQAIDRALELFIDDMSKAKISLTDDTYTSGVNGVQVYDTGATFESIEIAPLVVSGDF</sequence>
<keyword evidence="3" id="KW-1185">Reference proteome</keyword>
<proteinExistence type="predicted"/>
<protein>
    <submittedName>
        <fullName evidence="2">Uncharacterized protein</fullName>
    </submittedName>
</protein>
<reference evidence="2" key="2">
    <citation type="submission" date="2023-01" db="EMBL/GenBank/DDBJ databases">
        <authorList>
            <person name="Petersen C."/>
        </authorList>
    </citation>
    <scope>NUCLEOTIDE SEQUENCE</scope>
    <source>
        <strain evidence="2">IBT 12815</strain>
    </source>
</reference>
<dbReference type="Gene3D" id="2.60.120.560">
    <property type="entry name" value="Exo-inulinase, domain 1"/>
    <property type="match status" value="1"/>
</dbReference>
<dbReference type="AlphaFoldDB" id="A0AAD6GTA6"/>
<dbReference type="Proteomes" id="UP001213799">
    <property type="component" value="Unassembled WGS sequence"/>
</dbReference>
<accession>A0AAD6GTA6</accession>
<reference evidence="2" key="1">
    <citation type="journal article" date="2023" name="IMA Fungus">
        <title>Comparative genomic study of the Penicillium genus elucidates a diverse pangenome and 15 lateral gene transfer events.</title>
        <authorList>
            <person name="Petersen C."/>
            <person name="Sorensen T."/>
            <person name="Nielsen M.R."/>
            <person name="Sondergaard T.E."/>
            <person name="Sorensen J.L."/>
            <person name="Fitzpatrick D.A."/>
            <person name="Frisvad J.C."/>
            <person name="Nielsen K.L."/>
        </authorList>
    </citation>
    <scope>NUCLEOTIDE SEQUENCE</scope>
    <source>
        <strain evidence="2">IBT 12815</strain>
    </source>
</reference>
<comment type="caution">
    <text evidence="2">The sequence shown here is derived from an EMBL/GenBank/DDBJ whole genome shotgun (WGS) entry which is preliminary data.</text>
</comment>
<dbReference type="EMBL" id="JAQJAE010000006">
    <property type="protein sequence ID" value="KAJ5589333.1"/>
    <property type="molecule type" value="Genomic_DNA"/>
</dbReference>
<name>A0AAD6GTA6_9EURO</name>
<dbReference type="RefSeq" id="XP_056748352.1">
    <property type="nucleotide sequence ID" value="XM_056903065.1"/>
</dbReference>
<evidence type="ECO:0000256" key="1">
    <source>
        <dbReference type="SAM" id="MobiDB-lite"/>
    </source>
</evidence>
<feature type="region of interest" description="Disordered" evidence="1">
    <location>
        <begin position="1"/>
        <end position="31"/>
    </location>
</feature>
<dbReference type="GeneID" id="81593307"/>
<evidence type="ECO:0000313" key="2">
    <source>
        <dbReference type="EMBL" id="KAJ5589333.1"/>
    </source>
</evidence>
<gene>
    <name evidence="2" type="ORF">N7537_012011</name>
</gene>